<protein>
    <submittedName>
        <fullName evidence="3">ATP-dependent sacrificial sulfur transferase LarE</fullName>
    </submittedName>
</protein>
<proteinExistence type="predicted"/>
<dbReference type="PIRSF" id="PIRSF006661">
    <property type="entry name" value="PP-lp_UCP006661"/>
    <property type="match status" value="1"/>
</dbReference>
<dbReference type="EMBL" id="VGLS01000187">
    <property type="protein sequence ID" value="MBM3223713.1"/>
    <property type="molecule type" value="Genomic_DNA"/>
</dbReference>
<dbReference type="InterPro" id="IPR014729">
    <property type="entry name" value="Rossmann-like_a/b/a_fold"/>
</dbReference>
<sequence length="276" mass="31347">MTTATLDHKLDKLLEILRSMESVIVAYSGGVDSSLLAKAAYEVLHNRAIAVTAVSPSLPEAELTEAQEVARRIGIEHRLVRTDEMDNPQYVANPTNRCYFCKSELFEKLNPLAAELGFKHVAYGAMLDDRGDHRPGAQAARDYHVRAPLDEADLSKDEIRELSRRWELPTWSKPSFACLSSRIPYGQLVTIEKLSTIERAEQFLRNRGFRVFRVRHHETVARIEVLPEDMPRLLTEPLRTELVDRLKSYGYTYVTLDLAGFRSGSMNETLKKAQTT</sequence>
<dbReference type="Gene3D" id="3.40.50.620">
    <property type="entry name" value="HUPs"/>
    <property type="match status" value="1"/>
</dbReference>
<dbReference type="PROSITE" id="PS50880">
    <property type="entry name" value="TOPRIM"/>
    <property type="match status" value="1"/>
</dbReference>
<dbReference type="GO" id="GO:0004066">
    <property type="term" value="F:asparagine synthase (glutamine-hydrolyzing) activity"/>
    <property type="evidence" value="ECO:0007669"/>
    <property type="project" value="InterPro"/>
</dbReference>
<dbReference type="InterPro" id="IPR001962">
    <property type="entry name" value="Asn_synthase"/>
</dbReference>
<keyword evidence="3" id="KW-0808">Transferase</keyword>
<dbReference type="InterPro" id="IPR005232">
    <property type="entry name" value="LarE"/>
</dbReference>
<dbReference type="NCBIfam" id="TIGR00268">
    <property type="entry name" value="ATP-dependent sacrificial sulfur transferase LarE"/>
    <property type="match status" value="1"/>
</dbReference>
<evidence type="ECO:0000313" key="3">
    <source>
        <dbReference type="EMBL" id="MBM3223713.1"/>
    </source>
</evidence>
<evidence type="ECO:0000313" key="4">
    <source>
        <dbReference type="Proteomes" id="UP000712673"/>
    </source>
</evidence>
<dbReference type="InterPro" id="IPR052188">
    <property type="entry name" value="Ni-pincer_cofactor_biosynth"/>
</dbReference>
<dbReference type="Pfam" id="PF00733">
    <property type="entry name" value="Asn_synthase"/>
    <property type="match status" value="1"/>
</dbReference>
<accession>A0A937VYY4</accession>
<dbReference type="CDD" id="cd01990">
    <property type="entry name" value="LarE-like"/>
    <property type="match status" value="1"/>
</dbReference>
<feature type="active site" description="Nucleophile and sulfur donor" evidence="1">
    <location>
        <position position="178"/>
    </location>
</feature>
<evidence type="ECO:0000256" key="1">
    <source>
        <dbReference type="PIRSR" id="PIRSR006661-1"/>
    </source>
</evidence>
<dbReference type="AlphaFoldDB" id="A0A937VYY4"/>
<name>A0A937VYY4_UNCTE</name>
<dbReference type="PANTHER" id="PTHR43169:SF2">
    <property type="entry name" value="NAD_GMP SYNTHASE DOMAIN-CONTAINING PROTEIN"/>
    <property type="match status" value="1"/>
</dbReference>
<dbReference type="GO" id="GO:0016783">
    <property type="term" value="F:sulfurtransferase activity"/>
    <property type="evidence" value="ECO:0007669"/>
    <property type="project" value="InterPro"/>
</dbReference>
<feature type="domain" description="Toprim" evidence="2">
    <location>
        <begin position="1"/>
        <end position="59"/>
    </location>
</feature>
<dbReference type="GO" id="GO:0006529">
    <property type="term" value="P:asparagine biosynthetic process"/>
    <property type="evidence" value="ECO:0007669"/>
    <property type="project" value="InterPro"/>
</dbReference>
<dbReference type="PANTHER" id="PTHR43169">
    <property type="entry name" value="EXSB FAMILY PROTEIN"/>
    <property type="match status" value="1"/>
</dbReference>
<organism evidence="3 4">
    <name type="scientific">Tectimicrobiota bacterium</name>
    <dbReference type="NCBI Taxonomy" id="2528274"/>
    <lineage>
        <taxon>Bacteria</taxon>
        <taxon>Pseudomonadati</taxon>
        <taxon>Nitrospinota/Tectimicrobiota group</taxon>
        <taxon>Candidatus Tectimicrobiota</taxon>
    </lineage>
</organism>
<reference evidence="3" key="1">
    <citation type="submission" date="2019-03" db="EMBL/GenBank/DDBJ databases">
        <title>Lake Tanganyika Metagenome-Assembled Genomes (MAGs).</title>
        <authorList>
            <person name="Tran P."/>
        </authorList>
    </citation>
    <scope>NUCLEOTIDE SEQUENCE</scope>
    <source>
        <strain evidence="3">K_DeepCast_65m_m2_066</strain>
    </source>
</reference>
<gene>
    <name evidence="3" type="primary">larE</name>
    <name evidence="3" type="ORF">FJZ47_07945</name>
</gene>
<dbReference type="Proteomes" id="UP000712673">
    <property type="component" value="Unassembled WGS sequence"/>
</dbReference>
<dbReference type="SUPFAM" id="SSF52402">
    <property type="entry name" value="Adenine nucleotide alpha hydrolases-like"/>
    <property type="match status" value="1"/>
</dbReference>
<evidence type="ECO:0000259" key="2">
    <source>
        <dbReference type="PROSITE" id="PS50880"/>
    </source>
</evidence>
<comment type="caution">
    <text evidence="3">The sequence shown here is derived from an EMBL/GenBank/DDBJ whole genome shotgun (WGS) entry which is preliminary data.</text>
</comment>
<dbReference type="InterPro" id="IPR006171">
    <property type="entry name" value="TOPRIM_dom"/>
</dbReference>